<dbReference type="CDD" id="cd08422">
    <property type="entry name" value="PBP2_CrgA_like"/>
    <property type="match status" value="1"/>
</dbReference>
<dbReference type="Gene3D" id="1.10.10.10">
    <property type="entry name" value="Winged helix-like DNA-binding domain superfamily/Winged helix DNA-binding domain"/>
    <property type="match status" value="1"/>
</dbReference>
<accession>A0ABT8DRS1</accession>
<dbReference type="Gene3D" id="3.40.190.290">
    <property type="match status" value="1"/>
</dbReference>
<dbReference type="Pfam" id="PF00126">
    <property type="entry name" value="HTH_1"/>
    <property type="match status" value="1"/>
</dbReference>
<evidence type="ECO:0000256" key="4">
    <source>
        <dbReference type="ARBA" id="ARBA00023163"/>
    </source>
</evidence>
<organism evidence="6 7">
    <name type="scientific">Roseateles violae</name>
    <dbReference type="NCBI Taxonomy" id="3058042"/>
    <lineage>
        <taxon>Bacteria</taxon>
        <taxon>Pseudomonadati</taxon>
        <taxon>Pseudomonadota</taxon>
        <taxon>Betaproteobacteria</taxon>
        <taxon>Burkholderiales</taxon>
        <taxon>Sphaerotilaceae</taxon>
        <taxon>Roseateles</taxon>
    </lineage>
</organism>
<protein>
    <submittedName>
        <fullName evidence="6">LysR substrate-binding domain-containing protein</fullName>
    </submittedName>
</protein>
<evidence type="ECO:0000256" key="1">
    <source>
        <dbReference type="ARBA" id="ARBA00009437"/>
    </source>
</evidence>
<comment type="caution">
    <text evidence="6">The sequence shown here is derived from an EMBL/GenBank/DDBJ whole genome shotgun (WGS) entry which is preliminary data.</text>
</comment>
<gene>
    <name evidence="6" type="ORF">QWJ38_00920</name>
</gene>
<keyword evidence="3" id="KW-0238">DNA-binding</keyword>
<evidence type="ECO:0000313" key="6">
    <source>
        <dbReference type="EMBL" id="MDN3918826.1"/>
    </source>
</evidence>
<dbReference type="InterPro" id="IPR058163">
    <property type="entry name" value="LysR-type_TF_proteobact-type"/>
</dbReference>
<dbReference type="RefSeq" id="WP_290357154.1">
    <property type="nucleotide sequence ID" value="NZ_JAUHHC010000001.1"/>
</dbReference>
<comment type="similarity">
    <text evidence="1">Belongs to the LysR transcriptional regulatory family.</text>
</comment>
<evidence type="ECO:0000313" key="7">
    <source>
        <dbReference type="Proteomes" id="UP001228044"/>
    </source>
</evidence>
<dbReference type="SUPFAM" id="SSF46785">
    <property type="entry name" value="Winged helix' DNA-binding domain"/>
    <property type="match status" value="1"/>
</dbReference>
<dbReference type="Proteomes" id="UP001228044">
    <property type="component" value="Unassembled WGS sequence"/>
</dbReference>
<feature type="domain" description="HTH lysR-type" evidence="5">
    <location>
        <begin position="1"/>
        <end position="59"/>
    </location>
</feature>
<reference evidence="6 7" key="1">
    <citation type="submission" date="2023-06" db="EMBL/GenBank/DDBJ databases">
        <title>Pelomonas sp. PFR6 16S ribosomal RNA gene Genome sequencing and assembly.</title>
        <authorList>
            <person name="Woo H."/>
        </authorList>
    </citation>
    <scope>NUCLEOTIDE SEQUENCE [LARGE SCALE GENOMIC DNA]</scope>
    <source>
        <strain evidence="6 7">PFR6</strain>
    </source>
</reference>
<proteinExistence type="inferred from homology"/>
<dbReference type="PANTHER" id="PTHR30537:SF5">
    <property type="entry name" value="HTH-TYPE TRANSCRIPTIONAL ACTIVATOR TTDR-RELATED"/>
    <property type="match status" value="1"/>
</dbReference>
<keyword evidence="2" id="KW-0805">Transcription regulation</keyword>
<name>A0ABT8DRS1_9BURK</name>
<keyword evidence="7" id="KW-1185">Reference proteome</keyword>
<sequence>MDQLRALKVFIRVIDEGSFAAAARALDQAPAVVTRLVAELEEHLGARLIHRTTRRLALTEVGEAYLERARRIVGELEEAAELATSSTTEPRGHLRVLAPPSVAVHQLAKHLPRFHKTYPLVTLELHSPGPVNAVDEGYDITIITARAPLDGDFVARRLARSEVILCAAPEYLSARGRPEHPRDLAAHDALLPPILGLQRGIEFHRGSFGDDEPGGETFTLVPRRPLLATSHIDTNYAAALHGLGVAGLPSFLIEDALLEHALERVLPEWRLYSFTIWAAMPTRKYLPARTRVFLDFLLEIFGGEDRDPWLAAAGCETWPHAPPCAAD</sequence>
<evidence type="ECO:0000256" key="3">
    <source>
        <dbReference type="ARBA" id="ARBA00023125"/>
    </source>
</evidence>
<dbReference type="InterPro" id="IPR036388">
    <property type="entry name" value="WH-like_DNA-bd_sf"/>
</dbReference>
<keyword evidence="4" id="KW-0804">Transcription</keyword>
<dbReference type="InterPro" id="IPR000847">
    <property type="entry name" value="LysR_HTH_N"/>
</dbReference>
<evidence type="ECO:0000259" key="5">
    <source>
        <dbReference type="PROSITE" id="PS50931"/>
    </source>
</evidence>
<dbReference type="PROSITE" id="PS50931">
    <property type="entry name" value="HTH_LYSR"/>
    <property type="match status" value="1"/>
</dbReference>
<evidence type="ECO:0000256" key="2">
    <source>
        <dbReference type="ARBA" id="ARBA00023015"/>
    </source>
</evidence>
<dbReference type="PANTHER" id="PTHR30537">
    <property type="entry name" value="HTH-TYPE TRANSCRIPTIONAL REGULATOR"/>
    <property type="match status" value="1"/>
</dbReference>
<dbReference type="EMBL" id="JAUHHC010000001">
    <property type="protein sequence ID" value="MDN3918826.1"/>
    <property type="molecule type" value="Genomic_DNA"/>
</dbReference>
<dbReference type="InterPro" id="IPR036390">
    <property type="entry name" value="WH_DNA-bd_sf"/>
</dbReference>
<dbReference type="SUPFAM" id="SSF53850">
    <property type="entry name" value="Periplasmic binding protein-like II"/>
    <property type="match status" value="1"/>
</dbReference>
<dbReference type="Pfam" id="PF03466">
    <property type="entry name" value="LysR_substrate"/>
    <property type="match status" value="1"/>
</dbReference>
<dbReference type="InterPro" id="IPR005119">
    <property type="entry name" value="LysR_subst-bd"/>
</dbReference>